<feature type="domain" description="CAAX prenyl protease 2/Lysostaphin resistance protein A-like" evidence="2">
    <location>
        <begin position="133"/>
        <end position="238"/>
    </location>
</feature>
<dbReference type="InterPro" id="IPR003675">
    <property type="entry name" value="Rce1/LyrA-like_dom"/>
</dbReference>
<dbReference type="GO" id="GO:0004175">
    <property type="term" value="F:endopeptidase activity"/>
    <property type="evidence" value="ECO:0007669"/>
    <property type="project" value="UniProtKB-ARBA"/>
</dbReference>
<keyword evidence="4" id="KW-1185">Reference proteome</keyword>
<organism evidence="3 4">
    <name type="scientific">Dyadobacter psychrophilus</name>
    <dbReference type="NCBI Taxonomy" id="651661"/>
    <lineage>
        <taxon>Bacteria</taxon>
        <taxon>Pseudomonadati</taxon>
        <taxon>Bacteroidota</taxon>
        <taxon>Cytophagia</taxon>
        <taxon>Cytophagales</taxon>
        <taxon>Spirosomataceae</taxon>
        <taxon>Dyadobacter</taxon>
    </lineage>
</organism>
<feature type="transmembrane region" description="Helical" evidence="1">
    <location>
        <begin position="16"/>
        <end position="38"/>
    </location>
</feature>
<keyword evidence="1" id="KW-0812">Transmembrane</keyword>
<evidence type="ECO:0000313" key="4">
    <source>
        <dbReference type="Proteomes" id="UP000190897"/>
    </source>
</evidence>
<reference evidence="4" key="1">
    <citation type="submission" date="2017-02" db="EMBL/GenBank/DDBJ databases">
        <authorList>
            <person name="Varghese N."/>
            <person name="Submissions S."/>
        </authorList>
    </citation>
    <scope>NUCLEOTIDE SEQUENCE [LARGE SCALE GENOMIC DNA]</scope>
    <source>
        <strain evidence="4">DSM 22270</strain>
    </source>
</reference>
<evidence type="ECO:0000313" key="3">
    <source>
        <dbReference type="EMBL" id="SKB77890.1"/>
    </source>
</evidence>
<evidence type="ECO:0000259" key="2">
    <source>
        <dbReference type="Pfam" id="PF02517"/>
    </source>
</evidence>
<keyword evidence="3" id="KW-0645">Protease</keyword>
<feature type="transmembrane region" description="Helical" evidence="1">
    <location>
        <begin position="164"/>
        <end position="184"/>
    </location>
</feature>
<keyword evidence="1" id="KW-1133">Transmembrane helix</keyword>
<accession>A0A1T5E274</accession>
<dbReference type="OrthoDB" id="9777755at2"/>
<feature type="transmembrane region" description="Helical" evidence="1">
    <location>
        <begin position="92"/>
        <end position="113"/>
    </location>
</feature>
<dbReference type="Pfam" id="PF02517">
    <property type="entry name" value="Rce1-like"/>
    <property type="match status" value="1"/>
</dbReference>
<sequence>MNVMLPKFSRTQNNRIIFFLLVTFIWSWVSLGIALYCLKSGFVSNGVTYFIRFFFIGAYGPTISAIITTFLFEKSGALRALLKRLLLWRASFKTYLAIVAIPVLFMLFGIWIYDLFIGPIGDFSTGKVALIPAMLGYGLFAGPMGEELGWRGYLLPKLLEKYSATKSSVIIGIIWATWHTPLFFGPTGALVSNGDITFLNVSIYMLATICLSYLFTSMSFQTNGSVLIAILTHFSVNSALPILFFPNLTSHENFLTVFNLAIIPLVPLTIYVAFKNTRRFKEYAESKPVF</sequence>
<evidence type="ECO:0000256" key="1">
    <source>
        <dbReference type="SAM" id="Phobius"/>
    </source>
</evidence>
<feature type="transmembrane region" description="Helical" evidence="1">
    <location>
        <begin position="196"/>
        <end position="215"/>
    </location>
</feature>
<protein>
    <submittedName>
        <fullName evidence="3">CAAX protease self-immunity</fullName>
    </submittedName>
</protein>
<feature type="transmembrane region" description="Helical" evidence="1">
    <location>
        <begin position="227"/>
        <end position="248"/>
    </location>
</feature>
<name>A0A1T5E274_9BACT</name>
<dbReference type="PANTHER" id="PTHR35797:SF1">
    <property type="entry name" value="PROTEASE"/>
    <property type="match status" value="1"/>
</dbReference>
<dbReference type="EMBL" id="FUZA01000002">
    <property type="protein sequence ID" value="SKB77890.1"/>
    <property type="molecule type" value="Genomic_DNA"/>
</dbReference>
<dbReference type="GO" id="GO:0006508">
    <property type="term" value="P:proteolysis"/>
    <property type="evidence" value="ECO:0007669"/>
    <property type="project" value="UniProtKB-KW"/>
</dbReference>
<dbReference type="InterPro" id="IPR042150">
    <property type="entry name" value="MmRce1-like"/>
</dbReference>
<feature type="transmembrane region" description="Helical" evidence="1">
    <location>
        <begin position="254"/>
        <end position="274"/>
    </location>
</feature>
<keyword evidence="3" id="KW-0378">Hydrolase</keyword>
<dbReference type="AlphaFoldDB" id="A0A1T5E274"/>
<keyword evidence="1" id="KW-0472">Membrane</keyword>
<feature type="transmembrane region" description="Helical" evidence="1">
    <location>
        <begin position="125"/>
        <end position="143"/>
    </location>
</feature>
<feature type="transmembrane region" description="Helical" evidence="1">
    <location>
        <begin position="50"/>
        <end position="72"/>
    </location>
</feature>
<dbReference type="STRING" id="651661.SAMN05660293_02100"/>
<gene>
    <name evidence="3" type="ORF">SAMN05660293_02100</name>
</gene>
<dbReference type="Proteomes" id="UP000190897">
    <property type="component" value="Unassembled WGS sequence"/>
</dbReference>
<proteinExistence type="predicted"/>
<dbReference type="GO" id="GO:0080120">
    <property type="term" value="P:CAAX-box protein maturation"/>
    <property type="evidence" value="ECO:0007669"/>
    <property type="project" value="UniProtKB-ARBA"/>
</dbReference>
<dbReference type="PANTHER" id="PTHR35797">
    <property type="entry name" value="PROTEASE-RELATED"/>
    <property type="match status" value="1"/>
</dbReference>